<dbReference type="PANTHER" id="PTHR21451">
    <property type="entry name" value="HISTONE H3 METHYLTRANSFERASE"/>
    <property type="match status" value="1"/>
</dbReference>
<dbReference type="EC" id="2.1.1.360" evidence="1"/>
<dbReference type="EMBL" id="RRYP01005425">
    <property type="protein sequence ID" value="TNV82046.1"/>
    <property type="molecule type" value="Genomic_DNA"/>
</dbReference>
<name>A0A8J8NXK0_HALGN</name>
<feature type="domain" description="DOT1" evidence="6">
    <location>
        <begin position="52"/>
        <end position="201"/>
    </location>
</feature>
<evidence type="ECO:0000313" key="8">
    <source>
        <dbReference type="Proteomes" id="UP000785679"/>
    </source>
</evidence>
<comment type="catalytic activity">
    <reaction evidence="5">
        <text>L-lysyl(79)-[histone H3] + 3 S-adenosyl-L-methionine = N(6),N(6),N(6)-trimethyl-L-lysyl(79)-[histone H3] + 3 S-adenosyl-L-homocysteine + 3 H(+)</text>
        <dbReference type="Rhea" id="RHEA:60328"/>
        <dbReference type="Rhea" id="RHEA-COMP:15549"/>
        <dbReference type="Rhea" id="RHEA-COMP:15552"/>
        <dbReference type="ChEBI" id="CHEBI:15378"/>
        <dbReference type="ChEBI" id="CHEBI:29969"/>
        <dbReference type="ChEBI" id="CHEBI:57856"/>
        <dbReference type="ChEBI" id="CHEBI:59789"/>
        <dbReference type="ChEBI" id="CHEBI:61961"/>
        <dbReference type="EC" id="2.1.1.360"/>
    </reaction>
</comment>
<organism evidence="7 8">
    <name type="scientific">Halteria grandinella</name>
    <dbReference type="NCBI Taxonomy" id="5974"/>
    <lineage>
        <taxon>Eukaryota</taxon>
        <taxon>Sar</taxon>
        <taxon>Alveolata</taxon>
        <taxon>Ciliophora</taxon>
        <taxon>Intramacronucleata</taxon>
        <taxon>Spirotrichea</taxon>
        <taxon>Stichotrichia</taxon>
        <taxon>Sporadotrichida</taxon>
        <taxon>Halteriidae</taxon>
        <taxon>Halteria</taxon>
    </lineage>
</organism>
<protein>
    <recommendedName>
        <fullName evidence="2">Histone-lysine N-methyltransferase, H3 lysine-79 specific</fullName>
        <ecNumber evidence="1">2.1.1.360</ecNumber>
    </recommendedName>
    <alternativeName>
        <fullName evidence="4">Histone H3-K79 methyltransferase</fullName>
    </alternativeName>
</protein>
<dbReference type="GO" id="GO:0140956">
    <property type="term" value="F:histone H3K79 trimethyltransferase activity"/>
    <property type="evidence" value="ECO:0007669"/>
    <property type="project" value="UniProtKB-EC"/>
</dbReference>
<dbReference type="Pfam" id="PF08123">
    <property type="entry name" value="DOT1"/>
    <property type="match status" value="1"/>
</dbReference>
<keyword evidence="3" id="KW-0156">Chromatin regulator</keyword>
<dbReference type="InterPro" id="IPR030445">
    <property type="entry name" value="H3-K79_meTrfase"/>
</dbReference>
<gene>
    <name evidence="7" type="ORF">FGO68_gene1226</name>
</gene>
<evidence type="ECO:0000256" key="1">
    <source>
        <dbReference type="ARBA" id="ARBA00012190"/>
    </source>
</evidence>
<evidence type="ECO:0000256" key="2">
    <source>
        <dbReference type="ARBA" id="ARBA00020987"/>
    </source>
</evidence>
<dbReference type="AlphaFoldDB" id="A0A8J8NXK0"/>
<evidence type="ECO:0000256" key="5">
    <source>
        <dbReference type="ARBA" id="ARBA00047770"/>
    </source>
</evidence>
<dbReference type="Proteomes" id="UP000785679">
    <property type="component" value="Unassembled WGS sequence"/>
</dbReference>
<comment type="caution">
    <text evidence="7">The sequence shown here is derived from an EMBL/GenBank/DDBJ whole genome shotgun (WGS) entry which is preliminary data.</text>
</comment>
<evidence type="ECO:0000256" key="3">
    <source>
        <dbReference type="ARBA" id="ARBA00022853"/>
    </source>
</evidence>
<evidence type="ECO:0000256" key="4">
    <source>
        <dbReference type="ARBA" id="ARBA00029821"/>
    </source>
</evidence>
<proteinExistence type="predicted"/>
<dbReference type="OrthoDB" id="311050at2759"/>
<evidence type="ECO:0000259" key="6">
    <source>
        <dbReference type="Pfam" id="PF08123"/>
    </source>
</evidence>
<reference evidence="7" key="1">
    <citation type="submission" date="2019-06" db="EMBL/GenBank/DDBJ databases">
        <authorList>
            <person name="Zheng W."/>
        </authorList>
    </citation>
    <scope>NUCLEOTIDE SEQUENCE</scope>
    <source>
        <strain evidence="7">QDHG01</strain>
    </source>
</reference>
<accession>A0A8J8NXK0</accession>
<dbReference type="InterPro" id="IPR025789">
    <property type="entry name" value="DOT1_dom"/>
</dbReference>
<dbReference type="Gene3D" id="3.40.50.150">
    <property type="entry name" value="Vaccinia Virus protein VP39"/>
    <property type="match status" value="1"/>
</dbReference>
<dbReference type="SUPFAM" id="SSF53335">
    <property type="entry name" value="S-adenosyl-L-methionine-dependent methyltransferases"/>
    <property type="match status" value="1"/>
</dbReference>
<dbReference type="InterPro" id="IPR029063">
    <property type="entry name" value="SAM-dependent_MTases_sf"/>
</dbReference>
<dbReference type="CDD" id="cd02440">
    <property type="entry name" value="AdoMet_MTases"/>
    <property type="match status" value="1"/>
</dbReference>
<dbReference type="PANTHER" id="PTHR21451:SF19">
    <property type="entry name" value="ACTIVATED IN BLOCKED UNFOLDED PROTEIN RESPONSE"/>
    <property type="match status" value="1"/>
</dbReference>
<dbReference type="GO" id="GO:0051726">
    <property type="term" value="P:regulation of cell cycle"/>
    <property type="evidence" value="ECO:0007669"/>
    <property type="project" value="InterPro"/>
</dbReference>
<keyword evidence="8" id="KW-1185">Reference proteome</keyword>
<sequence length="237" mass="27282">MEEEVLRYIDEREREEIEERDALFTRLTENFTCELGKTISKQERHEKRLNSNSLTYGEIEFKAIAQVFQAMRKRFGCFQESGGTFIDIGSGTGKGVLTGALMHPFAKCIGVEILDSLYSKSLELKEVYDKHREQTLQENAPTFDVHQGDLLQHDWHSQADFVLANSTCFDLPLMKQIAQKASLMKVGSWMITLTKKLPSADPLFTRNPEDRDWECVMSIKMVMSWGYATVNVQRKIK</sequence>
<evidence type="ECO:0000313" key="7">
    <source>
        <dbReference type="EMBL" id="TNV82046.1"/>
    </source>
</evidence>